<feature type="compositionally biased region" description="Pro residues" evidence="1">
    <location>
        <begin position="1018"/>
        <end position="1027"/>
    </location>
</feature>
<reference evidence="3 4" key="1">
    <citation type="submission" date="2014-07" db="EMBL/GenBank/DDBJ databases">
        <title>Genomic and transcriptomic analysis on Apis cerana provide comprehensive insights into honey bee biology.</title>
        <authorList>
            <person name="Diao Q."/>
            <person name="Sun L."/>
            <person name="Zheng H."/>
            <person name="Zheng H."/>
            <person name="Xu S."/>
            <person name="Wang S."/>
            <person name="Zeng Z."/>
            <person name="Hu F."/>
            <person name="Su S."/>
            <person name="Wu J."/>
        </authorList>
    </citation>
    <scope>NUCLEOTIDE SEQUENCE [LARGE SCALE GENOMIC DNA]</scope>
    <source>
        <tissue evidence="3">Pupae without intestine</tissue>
    </source>
</reference>
<dbReference type="PROSITE" id="PS50057">
    <property type="entry name" value="FERM_3"/>
    <property type="match status" value="1"/>
</dbReference>
<dbReference type="Pfam" id="PF00373">
    <property type="entry name" value="FERM_M"/>
    <property type="match status" value="1"/>
</dbReference>
<feature type="compositionally biased region" description="Basic and acidic residues" evidence="1">
    <location>
        <begin position="1387"/>
        <end position="1402"/>
    </location>
</feature>
<dbReference type="SUPFAM" id="SSF47031">
    <property type="entry name" value="Second domain of FERM"/>
    <property type="match status" value="1"/>
</dbReference>
<dbReference type="STRING" id="94128.A0A2A3EGE2"/>
<feature type="region of interest" description="Disordered" evidence="1">
    <location>
        <begin position="1067"/>
        <end position="1107"/>
    </location>
</feature>
<protein>
    <submittedName>
        <fullName evidence="3">Protein expanded</fullName>
    </submittedName>
</protein>
<accession>A0A2A3EGE2</accession>
<dbReference type="GO" id="GO:0035332">
    <property type="term" value="P:positive regulation of hippo signaling"/>
    <property type="evidence" value="ECO:0007669"/>
    <property type="project" value="TreeGrafter"/>
</dbReference>
<feature type="compositionally biased region" description="Low complexity" evidence="1">
    <location>
        <begin position="1067"/>
        <end position="1084"/>
    </location>
</feature>
<dbReference type="InterPro" id="IPR018980">
    <property type="entry name" value="FERM_PH-like_C"/>
</dbReference>
<dbReference type="InterPro" id="IPR014352">
    <property type="entry name" value="FERM/acyl-CoA-bd_prot_sf"/>
</dbReference>
<evidence type="ECO:0000256" key="1">
    <source>
        <dbReference type="SAM" id="MobiDB-lite"/>
    </source>
</evidence>
<dbReference type="CDD" id="cd13185">
    <property type="entry name" value="FERM_C_FRMD1_FRMD6"/>
    <property type="match status" value="1"/>
</dbReference>
<feature type="region of interest" description="Disordered" evidence="1">
    <location>
        <begin position="587"/>
        <end position="659"/>
    </location>
</feature>
<feature type="compositionally biased region" description="Pro residues" evidence="1">
    <location>
        <begin position="981"/>
        <end position="996"/>
    </location>
</feature>
<feature type="region of interest" description="Disordered" evidence="1">
    <location>
        <begin position="906"/>
        <end position="1029"/>
    </location>
</feature>
<dbReference type="EMBL" id="KZ288267">
    <property type="protein sequence ID" value="PBC30071.1"/>
    <property type="molecule type" value="Genomic_DNA"/>
</dbReference>
<organism evidence="3 4">
    <name type="scientific">Apis cerana cerana</name>
    <name type="common">Oriental honeybee</name>
    <dbReference type="NCBI Taxonomy" id="94128"/>
    <lineage>
        <taxon>Eukaryota</taxon>
        <taxon>Metazoa</taxon>
        <taxon>Ecdysozoa</taxon>
        <taxon>Arthropoda</taxon>
        <taxon>Hexapoda</taxon>
        <taxon>Insecta</taxon>
        <taxon>Pterygota</taxon>
        <taxon>Neoptera</taxon>
        <taxon>Endopterygota</taxon>
        <taxon>Hymenoptera</taxon>
        <taxon>Apocrita</taxon>
        <taxon>Aculeata</taxon>
        <taxon>Apoidea</taxon>
        <taxon>Anthophila</taxon>
        <taxon>Apidae</taxon>
        <taxon>Apis</taxon>
    </lineage>
</organism>
<dbReference type="InterPro" id="IPR035963">
    <property type="entry name" value="FERM_2"/>
</dbReference>
<sequence>MPIRKVEWPGFFSNGKIRPLFISSNLNFQLNPKWTYISLSKFYYFFVYYLKRSRSFTVADLQPVSPKLDSSLSLRKSIHKDSDQGIRCHHIRCSKVYHVNLITYILWYGTTKICNSIYTLLFHCYEVISYFDFYHAKSRVKEVYAQTCMLLGQQGMRDCELFGLAILSVFISTSVLWNSTLRKCRGILMPGIGISDHQPCKKSSEENESPGSTQRPYQGTVDAYVRPLYGPIWPDPKSQNVAAHPTLVADQPYGEYLFVDPENKLSKYAPKNWRSSHTYGLDSSGRPAFVLYFRVRYYVDTPLLLRLFMNIAPVSCKVQTKAFDETTRHHYYLQLRDNVVRHGGGVESLHPHHPLHEPSIVTPLLTLAGLALQADLGDYSEERHRPHAGPVGYCKPTDYLPPHMCLESNVLAVLAAQHRDNRGLSREEAELQYIREAVLLEAPLNAHLYRLRRSKNEAGPGRILLAICARGVRVYAEEETPRVFAWNNIGKLCFDRKKFEIRAVDQPDKLTLYSGCDDKSKLLLGLCRDTHQFSMAIAPRVNEAKRREEEERKVLRDCYMYPARCKLSLTARGARGDQRISVISSTSSNTTSGIVSDRVHSEDEPDTAPASTECLPRLTENTSHSGVQCGVNGSNADVEDRSMPSSPVSTVDEVDGTDSTPTTVALRLASSAATAAEGSQCSSSCSTVVVVNTPAGGPPRMRRTSATSSLELGYSHTAQNSAVSSETASFPGAIYDRCKKGGKYAGTDIASETSGVYTLRSSEMQDERMGDLYSPTGDVNGSSTASDVCALSSVQSTTDEASVTSGFYTIHSGLRSETSDVYTEDVGTEDQEPIYSVCKGDEDVNNMMSTISAVPLDQQLEDSRSRSNSILSAGSFRGDGSDPSSVGPLLSADELSDLIVGRYPPRKTISNSMDSDCDYVTMPPPPPPPRTDSDRQLPPPPPYPVNMDYATINSPRSNIPDIEREPPPPPPYNATRGEFIPLPPRRTDPPPPPPYTSPRERIQIPPPTPPRNDAVTPREPPPPPPYPEVSEITRQEAISKLYPSEEIVSRVTSTKIQTGLTNTKMNATLTASKTTNTTQTNDIASIAPKPPPRIQPPTYPGDKMKPTPVHAPVAALVVGPNNYLDVHASRGGPVLLPYLTPPPPPPPPPPPMIHPRQPPPPPPSLATVYTSQVARSQIEQYKQQLYSDVDYVMFPLKDPAVSKQEYIDAKQGSLLAAMAAYPPPPYPSFNNKSLVMYRSTPYLPGSSFSSPTKYASNQNLSSSDTSSNNYLPHSNLSSHYAASTSSLYSGATCSSAGSQSLRREPSAAAHTHTLHAFSRTRSDENILKCFDSSTNTKLQSLPQLKHRRLPPPPPPPPYEIQNLEKNQPLPSSSSSSSSPKKTLKTNTVEEREEGKEDGMLDIRTLREKSRNLDLPLISALCNDRYLLKQTKAFVMPKHPAEPTSSTSSKNGTRSSNGGTSSRNKYPVSGLSTTQITKPPRKSSTSTHKHPAEVKGNAYKITNSTVIKHC</sequence>
<dbReference type="InterPro" id="IPR047145">
    <property type="entry name" value="FRMD6-like"/>
</dbReference>
<dbReference type="PANTHER" id="PTHR13429">
    <property type="entry name" value="FERM DOMAIN (PROTEIN4.1-EZRIN-RADIXIN-MOESIN) FAMILY"/>
    <property type="match status" value="1"/>
</dbReference>
<dbReference type="GO" id="GO:0030182">
    <property type="term" value="P:neuron differentiation"/>
    <property type="evidence" value="ECO:0007669"/>
    <property type="project" value="UniProtKB-ARBA"/>
</dbReference>
<dbReference type="OrthoDB" id="5957665at2759"/>
<dbReference type="InterPro" id="IPR041781">
    <property type="entry name" value="FRMD6-FERM_C"/>
</dbReference>
<dbReference type="InterPro" id="IPR000299">
    <property type="entry name" value="FERM_domain"/>
</dbReference>
<feature type="compositionally biased region" description="Polar residues" evidence="1">
    <location>
        <begin position="619"/>
        <end position="635"/>
    </location>
</feature>
<feature type="compositionally biased region" description="Low complexity" evidence="1">
    <location>
        <begin position="587"/>
        <end position="596"/>
    </location>
</feature>
<dbReference type="Proteomes" id="UP000242457">
    <property type="component" value="Unassembled WGS sequence"/>
</dbReference>
<proteinExistence type="predicted"/>
<name>A0A2A3EGE2_APICC</name>
<evidence type="ECO:0000313" key="4">
    <source>
        <dbReference type="Proteomes" id="UP000242457"/>
    </source>
</evidence>
<feature type="region of interest" description="Disordered" evidence="1">
    <location>
        <begin position="197"/>
        <end position="217"/>
    </location>
</feature>
<feature type="region of interest" description="Disordered" evidence="1">
    <location>
        <begin position="1437"/>
        <end position="1509"/>
    </location>
</feature>
<gene>
    <name evidence="3" type="ORF">APICC_09387</name>
</gene>
<dbReference type="InterPro" id="IPR011993">
    <property type="entry name" value="PH-like_dom_sf"/>
</dbReference>
<evidence type="ECO:0000313" key="3">
    <source>
        <dbReference type="EMBL" id="PBC30071.1"/>
    </source>
</evidence>
<feature type="region of interest" description="Disordered" evidence="1">
    <location>
        <begin position="857"/>
        <end position="889"/>
    </location>
</feature>
<dbReference type="InterPro" id="IPR019748">
    <property type="entry name" value="FERM_central"/>
</dbReference>
<feature type="region of interest" description="Disordered" evidence="1">
    <location>
        <begin position="1140"/>
        <end position="1164"/>
    </location>
</feature>
<feature type="compositionally biased region" description="Pro residues" evidence="1">
    <location>
        <begin position="1088"/>
        <end position="1099"/>
    </location>
</feature>
<dbReference type="SUPFAM" id="SSF50729">
    <property type="entry name" value="PH domain-like"/>
    <property type="match status" value="1"/>
</dbReference>
<dbReference type="CDD" id="cd14473">
    <property type="entry name" value="FERM_B-lobe"/>
    <property type="match status" value="1"/>
</dbReference>
<dbReference type="InterPro" id="IPR019749">
    <property type="entry name" value="Band_41_domain"/>
</dbReference>
<feature type="domain" description="FERM" evidence="2">
    <location>
        <begin position="202"/>
        <end position="538"/>
    </location>
</feature>
<dbReference type="GO" id="GO:0009887">
    <property type="term" value="P:animal organ morphogenesis"/>
    <property type="evidence" value="ECO:0007669"/>
    <property type="project" value="UniProtKB-ARBA"/>
</dbReference>
<dbReference type="SMART" id="SM01196">
    <property type="entry name" value="FERM_C"/>
    <property type="match status" value="1"/>
</dbReference>
<feature type="compositionally biased region" description="Polar residues" evidence="1">
    <location>
        <begin position="1499"/>
        <end position="1509"/>
    </location>
</feature>
<dbReference type="Gene3D" id="2.30.29.30">
    <property type="entry name" value="Pleckstrin-homology domain (PH domain)/Phosphotyrosine-binding domain (PTB)"/>
    <property type="match status" value="1"/>
</dbReference>
<feature type="region of interest" description="Disordered" evidence="1">
    <location>
        <begin position="1338"/>
        <end position="1402"/>
    </location>
</feature>
<keyword evidence="4" id="KW-1185">Reference proteome</keyword>
<dbReference type="Gene3D" id="1.20.80.10">
    <property type="match status" value="1"/>
</dbReference>
<dbReference type="SMART" id="SM00295">
    <property type="entry name" value="B41"/>
    <property type="match status" value="1"/>
</dbReference>
<feature type="compositionally biased region" description="Polar residues" evidence="1">
    <location>
        <begin position="1469"/>
        <end position="1485"/>
    </location>
</feature>
<dbReference type="PANTHER" id="PTHR13429:SF5">
    <property type="entry name" value="PROTEIN EXPANDED"/>
    <property type="match status" value="1"/>
</dbReference>
<dbReference type="GO" id="GO:0098592">
    <property type="term" value="C:cytoplasmic side of apical plasma membrane"/>
    <property type="evidence" value="ECO:0007669"/>
    <property type="project" value="TreeGrafter"/>
</dbReference>
<dbReference type="Pfam" id="PF09380">
    <property type="entry name" value="FERM_C"/>
    <property type="match status" value="1"/>
</dbReference>
<feature type="compositionally biased region" description="Low complexity" evidence="1">
    <location>
        <begin position="1443"/>
        <end position="1464"/>
    </location>
</feature>
<evidence type="ECO:0000259" key="2">
    <source>
        <dbReference type="PROSITE" id="PS50057"/>
    </source>
</evidence>